<feature type="domain" description="EGF-like" evidence="3">
    <location>
        <begin position="1"/>
        <end position="37"/>
    </location>
</feature>
<evidence type="ECO:0000256" key="2">
    <source>
        <dbReference type="PROSITE-ProRule" id="PRU00076"/>
    </source>
</evidence>
<dbReference type="PROSITE" id="PS01186">
    <property type="entry name" value="EGF_2"/>
    <property type="match status" value="2"/>
</dbReference>
<dbReference type="InterPro" id="IPR000742">
    <property type="entry name" value="EGF"/>
</dbReference>
<evidence type="ECO:0000256" key="1">
    <source>
        <dbReference type="ARBA" id="ARBA00023157"/>
    </source>
</evidence>
<dbReference type="OrthoDB" id="430340at2759"/>
<comment type="caution">
    <text evidence="4">The sequence shown here is derived from an EMBL/GenBank/DDBJ whole genome shotgun (WGS) entry which is preliminary data.</text>
</comment>
<dbReference type="GO" id="GO:0005509">
    <property type="term" value="F:calcium ion binding"/>
    <property type="evidence" value="ECO:0007669"/>
    <property type="project" value="InterPro"/>
</dbReference>
<dbReference type="SMART" id="SM00181">
    <property type="entry name" value="EGF"/>
    <property type="match status" value="2"/>
</dbReference>
<dbReference type="SUPFAM" id="SSF57196">
    <property type="entry name" value="EGF/Laminin"/>
    <property type="match status" value="1"/>
</dbReference>
<dbReference type="FunFam" id="2.10.25.10:FF:000294">
    <property type="entry name" value="Delta-like protein"/>
    <property type="match status" value="1"/>
</dbReference>
<dbReference type="CDD" id="cd00054">
    <property type="entry name" value="EGF_CA"/>
    <property type="match status" value="1"/>
</dbReference>
<dbReference type="AlphaFoldDB" id="A0A0V1GDY0"/>
<reference evidence="4 5" key="1">
    <citation type="submission" date="2015-01" db="EMBL/GenBank/DDBJ databases">
        <title>Evolution of Trichinella species and genotypes.</title>
        <authorList>
            <person name="Korhonen P.K."/>
            <person name="Edoardo P."/>
            <person name="Giuseppe L.R."/>
            <person name="Gasser R.B."/>
        </authorList>
    </citation>
    <scope>NUCLEOTIDE SEQUENCE [LARGE SCALE GENOMIC DNA]</scope>
    <source>
        <strain evidence="4">ISS1029</strain>
    </source>
</reference>
<proteinExistence type="predicted"/>
<evidence type="ECO:0000313" key="5">
    <source>
        <dbReference type="Proteomes" id="UP000055024"/>
    </source>
</evidence>
<name>A0A0V1GDY0_9BILA</name>
<keyword evidence="5" id="KW-1185">Reference proteome</keyword>
<keyword evidence="1 2" id="KW-1015">Disulfide bond</keyword>
<feature type="non-terminal residue" evidence="4">
    <location>
        <position position="79"/>
    </location>
</feature>
<protein>
    <submittedName>
        <fullName evidence="4">Protocadherin Fat 2</fullName>
    </submittedName>
</protein>
<evidence type="ECO:0000313" key="4">
    <source>
        <dbReference type="EMBL" id="KRY96461.1"/>
    </source>
</evidence>
<keyword evidence="2" id="KW-0245">EGF-like domain</keyword>
<feature type="disulfide bond" evidence="2">
    <location>
        <begin position="27"/>
        <end position="36"/>
    </location>
</feature>
<dbReference type="Pfam" id="PF00008">
    <property type="entry name" value="EGF"/>
    <property type="match status" value="1"/>
</dbReference>
<dbReference type="PROSITE" id="PS00022">
    <property type="entry name" value="EGF_1"/>
    <property type="match status" value="2"/>
</dbReference>
<gene>
    <name evidence="4" type="primary">FAT2</name>
    <name evidence="4" type="ORF">T11_17200</name>
</gene>
<dbReference type="Proteomes" id="UP000055024">
    <property type="component" value="Unassembled WGS sequence"/>
</dbReference>
<dbReference type="Gene3D" id="2.10.25.10">
    <property type="entry name" value="Laminin"/>
    <property type="match status" value="2"/>
</dbReference>
<evidence type="ECO:0000259" key="3">
    <source>
        <dbReference type="PROSITE" id="PS50026"/>
    </source>
</evidence>
<sequence>VDFCKNVTCANGGECINTDDNNYICKCKTGFSGMHCEEIRICDLVSCIHGTCKYDLFENGDYVSFCNCNPGFQGKDCSI</sequence>
<accession>A0A0V1GDY0</accession>
<comment type="caution">
    <text evidence="2">Lacks conserved residue(s) required for the propagation of feature annotation.</text>
</comment>
<dbReference type="SMART" id="SM00179">
    <property type="entry name" value="EGF_CA"/>
    <property type="match status" value="1"/>
</dbReference>
<feature type="non-terminal residue" evidence="4">
    <location>
        <position position="1"/>
    </location>
</feature>
<dbReference type="InterPro" id="IPR001881">
    <property type="entry name" value="EGF-like_Ca-bd_dom"/>
</dbReference>
<dbReference type="PROSITE" id="PS50026">
    <property type="entry name" value="EGF_3"/>
    <property type="match status" value="1"/>
</dbReference>
<organism evidence="4 5">
    <name type="scientific">Trichinella zimbabwensis</name>
    <dbReference type="NCBI Taxonomy" id="268475"/>
    <lineage>
        <taxon>Eukaryota</taxon>
        <taxon>Metazoa</taxon>
        <taxon>Ecdysozoa</taxon>
        <taxon>Nematoda</taxon>
        <taxon>Enoplea</taxon>
        <taxon>Dorylaimia</taxon>
        <taxon>Trichinellida</taxon>
        <taxon>Trichinellidae</taxon>
        <taxon>Trichinella</taxon>
    </lineage>
</organism>
<dbReference type="EMBL" id="JYDP01002801">
    <property type="protein sequence ID" value="KRY96461.1"/>
    <property type="molecule type" value="Genomic_DNA"/>
</dbReference>